<keyword evidence="4 5" id="KW-0472">Membrane</keyword>
<evidence type="ECO:0000259" key="6">
    <source>
        <dbReference type="Pfam" id="PF00916"/>
    </source>
</evidence>
<reference evidence="7 8" key="2">
    <citation type="submission" date="2018-11" db="EMBL/GenBank/DDBJ databases">
        <authorList>
            <consortium name="Pathogen Informatics"/>
        </authorList>
    </citation>
    <scope>NUCLEOTIDE SEQUENCE [LARGE SCALE GENOMIC DNA]</scope>
    <source>
        <strain evidence="7 8">NST_G2</strain>
    </source>
</reference>
<dbReference type="OrthoDB" id="6279917at2759"/>
<evidence type="ECO:0000256" key="3">
    <source>
        <dbReference type="ARBA" id="ARBA00022989"/>
    </source>
</evidence>
<sequence>MAIFHIPQGMAYGSLAGLSPVNGLYTSFFPVLIYILFGTSRHISVGTFSLSSLLFSSPVNRLASGFNQHENITNRAFSEEETTFRLQVAITLTLSIGLVQLTMGLLQLGFLVTYLSGPLISGFTCASAFHILASQMSGLFGVNVPSYYGPGNLVMVSSLTVNFRLFSCGVGLS</sequence>
<evidence type="ECO:0000256" key="1">
    <source>
        <dbReference type="ARBA" id="ARBA00004141"/>
    </source>
</evidence>
<dbReference type="InterPro" id="IPR001902">
    <property type="entry name" value="SLC26A/SulP_fam"/>
</dbReference>
<comment type="subcellular location">
    <subcellularLocation>
        <location evidence="1">Membrane</location>
        <topology evidence="1">Multi-pass membrane protein</topology>
    </subcellularLocation>
</comment>
<proteinExistence type="predicted"/>
<gene>
    <name evidence="7" type="ORF">SSLN_LOCUS6972</name>
</gene>
<evidence type="ECO:0000256" key="5">
    <source>
        <dbReference type="SAM" id="Phobius"/>
    </source>
</evidence>
<feature type="transmembrane region" description="Helical" evidence="5">
    <location>
        <begin position="112"/>
        <end position="133"/>
    </location>
</feature>
<dbReference type="GO" id="GO:0016020">
    <property type="term" value="C:membrane"/>
    <property type="evidence" value="ECO:0007669"/>
    <property type="project" value="UniProtKB-SubCell"/>
</dbReference>
<evidence type="ECO:0000313" key="8">
    <source>
        <dbReference type="Proteomes" id="UP000275846"/>
    </source>
</evidence>
<dbReference type="WBParaSite" id="SSLN_0000719101-mRNA-1">
    <property type="protein sequence ID" value="SSLN_0000719101-mRNA-1"/>
    <property type="gene ID" value="SSLN_0000719101"/>
</dbReference>
<accession>A0A183SRX4</accession>
<protein>
    <submittedName>
        <fullName evidence="9">Sulfate_transp domain-containing protein</fullName>
    </submittedName>
</protein>
<dbReference type="GO" id="GO:0055085">
    <property type="term" value="P:transmembrane transport"/>
    <property type="evidence" value="ECO:0007669"/>
    <property type="project" value="InterPro"/>
</dbReference>
<dbReference type="EMBL" id="UYSU01033929">
    <property type="protein sequence ID" value="VDL93357.1"/>
    <property type="molecule type" value="Genomic_DNA"/>
</dbReference>
<dbReference type="STRING" id="70667.A0A183SRX4"/>
<feature type="domain" description="SLC26A/SulP transporter" evidence="6">
    <location>
        <begin position="1"/>
        <end position="152"/>
    </location>
</feature>
<dbReference type="Pfam" id="PF00916">
    <property type="entry name" value="Sulfate_transp"/>
    <property type="match status" value="1"/>
</dbReference>
<dbReference type="Proteomes" id="UP000275846">
    <property type="component" value="Unassembled WGS sequence"/>
</dbReference>
<keyword evidence="2 5" id="KW-0812">Transmembrane</keyword>
<evidence type="ECO:0000256" key="4">
    <source>
        <dbReference type="ARBA" id="ARBA00023136"/>
    </source>
</evidence>
<evidence type="ECO:0000313" key="7">
    <source>
        <dbReference type="EMBL" id="VDL93357.1"/>
    </source>
</evidence>
<keyword evidence="8" id="KW-1185">Reference proteome</keyword>
<feature type="transmembrane region" description="Helical" evidence="5">
    <location>
        <begin position="84"/>
        <end position="106"/>
    </location>
</feature>
<dbReference type="AlphaFoldDB" id="A0A183SRX4"/>
<dbReference type="PANTHER" id="PTHR11814">
    <property type="entry name" value="SULFATE TRANSPORTER"/>
    <property type="match status" value="1"/>
</dbReference>
<evidence type="ECO:0000256" key="2">
    <source>
        <dbReference type="ARBA" id="ARBA00022692"/>
    </source>
</evidence>
<name>A0A183SRX4_SCHSO</name>
<reference evidence="9" key="1">
    <citation type="submission" date="2016-06" db="UniProtKB">
        <authorList>
            <consortium name="WormBaseParasite"/>
        </authorList>
    </citation>
    <scope>IDENTIFICATION</scope>
</reference>
<dbReference type="InterPro" id="IPR011547">
    <property type="entry name" value="SLC26A/SulP_dom"/>
</dbReference>
<keyword evidence="3 5" id="KW-1133">Transmembrane helix</keyword>
<evidence type="ECO:0000313" key="9">
    <source>
        <dbReference type="WBParaSite" id="SSLN_0000719101-mRNA-1"/>
    </source>
</evidence>
<feature type="transmembrane region" description="Helical" evidence="5">
    <location>
        <begin position="12"/>
        <end position="37"/>
    </location>
</feature>
<organism evidence="9">
    <name type="scientific">Schistocephalus solidus</name>
    <name type="common">Tapeworm</name>
    <dbReference type="NCBI Taxonomy" id="70667"/>
    <lineage>
        <taxon>Eukaryota</taxon>
        <taxon>Metazoa</taxon>
        <taxon>Spiralia</taxon>
        <taxon>Lophotrochozoa</taxon>
        <taxon>Platyhelminthes</taxon>
        <taxon>Cestoda</taxon>
        <taxon>Eucestoda</taxon>
        <taxon>Diphyllobothriidea</taxon>
        <taxon>Diphyllobothriidae</taxon>
        <taxon>Schistocephalus</taxon>
    </lineage>
</organism>